<evidence type="ECO:0000313" key="2">
    <source>
        <dbReference type="Proteomes" id="UP000290289"/>
    </source>
</evidence>
<gene>
    <name evidence="1" type="ORF">DVH24_024600</name>
</gene>
<accession>A0A498JIM7</accession>
<reference evidence="1 2" key="1">
    <citation type="submission" date="2018-10" db="EMBL/GenBank/DDBJ databases">
        <title>A high-quality apple genome assembly.</title>
        <authorList>
            <person name="Hu J."/>
        </authorList>
    </citation>
    <scope>NUCLEOTIDE SEQUENCE [LARGE SCALE GENOMIC DNA]</scope>
    <source>
        <strain evidence="2">cv. HFTH1</strain>
        <tissue evidence="1">Young leaf</tissue>
    </source>
</reference>
<name>A0A498JIM7_MALDO</name>
<sequence length="70" mass="7956">MDFDAGPALWGALLYASYLHGNVSIGERVFDLELDNECNFELLMRVYGNVGRLEDAERDRLMMVDRGLDS</sequence>
<protein>
    <recommendedName>
        <fullName evidence="3">Pentatricopeptide repeat-containing protein</fullName>
    </recommendedName>
</protein>
<evidence type="ECO:0000313" key="1">
    <source>
        <dbReference type="EMBL" id="RXH94916.1"/>
    </source>
</evidence>
<dbReference type="STRING" id="3750.A0A498JIM7"/>
<keyword evidence="2" id="KW-1185">Reference proteome</keyword>
<dbReference type="AlphaFoldDB" id="A0A498JIM7"/>
<organism evidence="1 2">
    <name type="scientific">Malus domestica</name>
    <name type="common">Apple</name>
    <name type="synonym">Pyrus malus</name>
    <dbReference type="NCBI Taxonomy" id="3750"/>
    <lineage>
        <taxon>Eukaryota</taxon>
        <taxon>Viridiplantae</taxon>
        <taxon>Streptophyta</taxon>
        <taxon>Embryophyta</taxon>
        <taxon>Tracheophyta</taxon>
        <taxon>Spermatophyta</taxon>
        <taxon>Magnoliopsida</taxon>
        <taxon>eudicotyledons</taxon>
        <taxon>Gunneridae</taxon>
        <taxon>Pentapetalae</taxon>
        <taxon>rosids</taxon>
        <taxon>fabids</taxon>
        <taxon>Rosales</taxon>
        <taxon>Rosaceae</taxon>
        <taxon>Amygdaloideae</taxon>
        <taxon>Maleae</taxon>
        <taxon>Malus</taxon>
    </lineage>
</organism>
<dbReference type="EMBL" id="RDQH01000333">
    <property type="protein sequence ID" value="RXH94916.1"/>
    <property type="molecule type" value="Genomic_DNA"/>
</dbReference>
<comment type="caution">
    <text evidence="1">The sequence shown here is derived from an EMBL/GenBank/DDBJ whole genome shotgun (WGS) entry which is preliminary data.</text>
</comment>
<proteinExistence type="predicted"/>
<evidence type="ECO:0008006" key="3">
    <source>
        <dbReference type="Google" id="ProtNLM"/>
    </source>
</evidence>
<dbReference type="Proteomes" id="UP000290289">
    <property type="component" value="Chromosome 7"/>
</dbReference>